<evidence type="ECO:0000256" key="4">
    <source>
        <dbReference type="ARBA" id="ARBA00023136"/>
    </source>
</evidence>
<evidence type="ECO:0000256" key="3">
    <source>
        <dbReference type="ARBA" id="ARBA00022989"/>
    </source>
</evidence>
<keyword evidence="4 5" id="KW-0472">Membrane</keyword>
<comment type="similarity">
    <text evidence="5">Belongs to the 4-toluene sulfonate uptake permease (TSUP) (TC 2.A.102) family.</text>
</comment>
<dbReference type="Pfam" id="PF01925">
    <property type="entry name" value="TauE"/>
    <property type="match status" value="1"/>
</dbReference>
<evidence type="ECO:0000256" key="1">
    <source>
        <dbReference type="ARBA" id="ARBA00004141"/>
    </source>
</evidence>
<keyword evidence="2 5" id="KW-0812">Transmembrane</keyword>
<name>A0A419EXX4_9BACT</name>
<evidence type="ECO:0000256" key="2">
    <source>
        <dbReference type="ARBA" id="ARBA00022692"/>
    </source>
</evidence>
<dbReference type="EMBL" id="QZKI01000078">
    <property type="protein sequence ID" value="RJP69731.1"/>
    <property type="molecule type" value="Genomic_DNA"/>
</dbReference>
<accession>A0A419EXX4</accession>
<comment type="subcellular location">
    <subcellularLocation>
        <location evidence="5">Cell membrane</location>
        <topology evidence="5">Multi-pass membrane protein</topology>
    </subcellularLocation>
    <subcellularLocation>
        <location evidence="1">Membrane</location>
        <topology evidence="1">Multi-pass membrane protein</topology>
    </subcellularLocation>
</comment>
<keyword evidence="3 5" id="KW-1133">Transmembrane helix</keyword>
<proteinExistence type="inferred from homology"/>
<organism evidence="6 7">
    <name type="scientific">Candidatus Abyssobacteria bacterium SURF_17</name>
    <dbReference type="NCBI Taxonomy" id="2093361"/>
    <lineage>
        <taxon>Bacteria</taxon>
        <taxon>Pseudomonadati</taxon>
        <taxon>Candidatus Hydrogenedentota</taxon>
        <taxon>Candidatus Abyssobacteria</taxon>
    </lineage>
</organism>
<dbReference type="PANTHER" id="PTHR43701">
    <property type="entry name" value="MEMBRANE TRANSPORTER PROTEIN MJ0441-RELATED"/>
    <property type="match status" value="1"/>
</dbReference>
<sequence length="87" mass="9543">SLFQILFTCVNVTFMQAYVNHTVDFMLAVLLLLGSTMGAQVGARVSRKLKADQLKILLASIVLIVMLKMLVELVMRPGILLSLKGGH</sequence>
<dbReference type="GO" id="GO:0005886">
    <property type="term" value="C:plasma membrane"/>
    <property type="evidence" value="ECO:0007669"/>
    <property type="project" value="UniProtKB-SubCell"/>
</dbReference>
<dbReference type="InterPro" id="IPR051598">
    <property type="entry name" value="TSUP/Inactive_protease-like"/>
</dbReference>
<evidence type="ECO:0000313" key="6">
    <source>
        <dbReference type="EMBL" id="RJP69731.1"/>
    </source>
</evidence>
<dbReference type="AlphaFoldDB" id="A0A419EXX4"/>
<dbReference type="Proteomes" id="UP000285961">
    <property type="component" value="Unassembled WGS sequence"/>
</dbReference>
<evidence type="ECO:0000256" key="5">
    <source>
        <dbReference type="RuleBase" id="RU363041"/>
    </source>
</evidence>
<protein>
    <recommendedName>
        <fullName evidence="5">Probable membrane transporter protein</fullName>
    </recommendedName>
</protein>
<gene>
    <name evidence="6" type="ORF">C4532_10325</name>
</gene>
<feature type="non-terminal residue" evidence="6">
    <location>
        <position position="1"/>
    </location>
</feature>
<comment type="caution">
    <text evidence="6">The sequence shown here is derived from an EMBL/GenBank/DDBJ whole genome shotgun (WGS) entry which is preliminary data.</text>
</comment>
<evidence type="ECO:0000313" key="7">
    <source>
        <dbReference type="Proteomes" id="UP000285961"/>
    </source>
</evidence>
<keyword evidence="5" id="KW-1003">Cell membrane</keyword>
<dbReference type="PANTHER" id="PTHR43701:SF12">
    <property type="entry name" value="MEMBRANE TRANSPORTER PROTEIN YTNM-RELATED"/>
    <property type="match status" value="1"/>
</dbReference>
<feature type="transmembrane region" description="Helical" evidence="5">
    <location>
        <begin position="56"/>
        <end position="75"/>
    </location>
</feature>
<dbReference type="InterPro" id="IPR002781">
    <property type="entry name" value="TM_pro_TauE-like"/>
</dbReference>
<reference evidence="6 7" key="1">
    <citation type="journal article" date="2017" name="ISME J.">
        <title>Energy and carbon metabolisms in a deep terrestrial subsurface fluid microbial community.</title>
        <authorList>
            <person name="Momper L."/>
            <person name="Jungbluth S.P."/>
            <person name="Lee M.D."/>
            <person name="Amend J.P."/>
        </authorList>
    </citation>
    <scope>NUCLEOTIDE SEQUENCE [LARGE SCALE GENOMIC DNA]</scope>
    <source>
        <strain evidence="6">SURF_17</strain>
    </source>
</reference>